<dbReference type="PANTHER" id="PTHR35333">
    <property type="entry name" value="BETA-LACTAMASE"/>
    <property type="match status" value="1"/>
</dbReference>
<protein>
    <recommendedName>
        <fullName evidence="4">Beta-lactamase class A</fullName>
    </recommendedName>
</protein>
<dbReference type="InterPro" id="IPR012338">
    <property type="entry name" value="Beta-lactam/transpept-like"/>
</dbReference>
<feature type="chain" id="PRO_5039303810" description="Beta-lactamase class A" evidence="1">
    <location>
        <begin position="18"/>
        <end position="310"/>
    </location>
</feature>
<evidence type="ECO:0000256" key="1">
    <source>
        <dbReference type="SAM" id="SignalP"/>
    </source>
</evidence>
<dbReference type="InterPro" id="IPR000871">
    <property type="entry name" value="Beta-lactam_class-A"/>
</dbReference>
<feature type="signal peptide" evidence="1">
    <location>
        <begin position="1"/>
        <end position="17"/>
    </location>
</feature>
<dbReference type="GO" id="GO:0030655">
    <property type="term" value="P:beta-lactam antibiotic catabolic process"/>
    <property type="evidence" value="ECO:0007669"/>
    <property type="project" value="InterPro"/>
</dbReference>
<dbReference type="GO" id="GO:0008800">
    <property type="term" value="F:beta-lactamase activity"/>
    <property type="evidence" value="ECO:0007669"/>
    <property type="project" value="InterPro"/>
</dbReference>
<keyword evidence="1" id="KW-0732">Signal</keyword>
<evidence type="ECO:0000313" key="3">
    <source>
        <dbReference type="Proteomes" id="UP000291591"/>
    </source>
</evidence>
<comment type="caution">
    <text evidence="2">The sequence shown here is derived from an EMBL/GenBank/DDBJ whole genome shotgun (WGS) entry which is preliminary data.</text>
</comment>
<accession>A0A4Q7UZ97</accession>
<dbReference type="GO" id="GO:0046677">
    <property type="term" value="P:response to antibiotic"/>
    <property type="evidence" value="ECO:0007669"/>
    <property type="project" value="InterPro"/>
</dbReference>
<evidence type="ECO:0008006" key="4">
    <source>
        <dbReference type="Google" id="ProtNLM"/>
    </source>
</evidence>
<keyword evidence="3" id="KW-1185">Reference proteome</keyword>
<dbReference type="Gene3D" id="3.40.710.10">
    <property type="entry name" value="DD-peptidase/beta-lactamase superfamily"/>
    <property type="match status" value="1"/>
</dbReference>
<dbReference type="EMBL" id="SHKL01000001">
    <property type="protein sequence ID" value="RZT87115.1"/>
    <property type="molecule type" value="Genomic_DNA"/>
</dbReference>
<organism evidence="2 3">
    <name type="scientific">Pseudonocardia sediminis</name>
    <dbReference type="NCBI Taxonomy" id="1397368"/>
    <lineage>
        <taxon>Bacteria</taxon>
        <taxon>Bacillati</taxon>
        <taxon>Actinomycetota</taxon>
        <taxon>Actinomycetes</taxon>
        <taxon>Pseudonocardiales</taxon>
        <taxon>Pseudonocardiaceae</taxon>
        <taxon>Pseudonocardia</taxon>
    </lineage>
</organism>
<dbReference type="PANTHER" id="PTHR35333:SF3">
    <property type="entry name" value="BETA-LACTAMASE-TYPE TRANSPEPTIDASE FOLD CONTAINING PROTEIN"/>
    <property type="match status" value="1"/>
</dbReference>
<reference evidence="2 3" key="1">
    <citation type="submission" date="2019-02" db="EMBL/GenBank/DDBJ databases">
        <title>Sequencing the genomes of 1000 actinobacteria strains.</title>
        <authorList>
            <person name="Klenk H.-P."/>
        </authorList>
    </citation>
    <scope>NUCLEOTIDE SEQUENCE [LARGE SCALE GENOMIC DNA]</scope>
    <source>
        <strain evidence="2 3">DSM 45779</strain>
    </source>
</reference>
<dbReference type="SUPFAM" id="SSF56601">
    <property type="entry name" value="beta-lactamase/transpeptidase-like"/>
    <property type="match status" value="1"/>
</dbReference>
<dbReference type="AlphaFoldDB" id="A0A4Q7UZ97"/>
<name>A0A4Q7UZ97_PSEST</name>
<sequence length="310" mass="32694">MRAAPALLLVVAVAACGSVGQPVRSSTAAPLAPPTATVQSAAVTPPCDPVPGWSCEQSARFAAVEKKIDGLPGPDGHLAVSFTDRTTGRTWTAGDVTHPGWTASTIKLAIATDLLEGDRTGRSALSGADRDDMAAMLHSSDNEATDRLWKRHGGDDMLARFRDRYGMGGVAFQPGFTTSTYWGFVKCTTADLASLGRHILDRTDPADRAHLVTAMRGVAENQRWGVWAAGAGNRPGDKNGWSQEKDAYGEHWVTDTVGFAGPDERYVVAIMYQVPPQGSLDDGVHAVSDVTALLFGAPTPADVTVPEPDG</sequence>
<dbReference type="PROSITE" id="PS51257">
    <property type="entry name" value="PROKAR_LIPOPROTEIN"/>
    <property type="match status" value="1"/>
</dbReference>
<evidence type="ECO:0000313" key="2">
    <source>
        <dbReference type="EMBL" id="RZT87115.1"/>
    </source>
</evidence>
<dbReference type="Proteomes" id="UP000291591">
    <property type="component" value="Unassembled WGS sequence"/>
</dbReference>
<gene>
    <name evidence="2" type="ORF">EV383_4023</name>
</gene>
<proteinExistence type="predicted"/>